<gene>
    <name evidence="2" type="ORF">DEA8626_02428</name>
</gene>
<evidence type="ECO:0000256" key="1">
    <source>
        <dbReference type="SAM" id="SignalP"/>
    </source>
</evidence>
<dbReference type="Proteomes" id="UP000244924">
    <property type="component" value="Unassembled WGS sequence"/>
</dbReference>
<feature type="signal peptide" evidence="1">
    <location>
        <begin position="1"/>
        <end position="18"/>
    </location>
</feature>
<dbReference type="RefSeq" id="WP_306418104.1">
    <property type="nucleotide sequence ID" value="NZ_OMOQ01000002.1"/>
</dbReference>
<name>A0A2R8BIX9_9RHOB</name>
<proteinExistence type="predicted"/>
<evidence type="ECO:0000313" key="3">
    <source>
        <dbReference type="Proteomes" id="UP000244924"/>
    </source>
</evidence>
<feature type="chain" id="PRO_5015329654" description="Argininosuccinate lyase" evidence="1">
    <location>
        <begin position="19"/>
        <end position="46"/>
    </location>
</feature>
<protein>
    <recommendedName>
        <fullName evidence="4">Argininosuccinate lyase</fullName>
    </recommendedName>
</protein>
<dbReference type="PROSITE" id="PS51257">
    <property type="entry name" value="PROKAR_LIPOPROTEIN"/>
    <property type="match status" value="1"/>
</dbReference>
<dbReference type="EMBL" id="OMOQ01000002">
    <property type="protein sequence ID" value="SPH23364.1"/>
    <property type="molecule type" value="Genomic_DNA"/>
</dbReference>
<evidence type="ECO:0008006" key="4">
    <source>
        <dbReference type="Google" id="ProtNLM"/>
    </source>
</evidence>
<keyword evidence="3" id="KW-1185">Reference proteome</keyword>
<sequence>MMRPLLLLICLATLAACGADGEPTPPDAGSGLSVSGTVRVGVSGGS</sequence>
<accession>A0A2R8BIX9</accession>
<evidence type="ECO:0000313" key="2">
    <source>
        <dbReference type="EMBL" id="SPH23364.1"/>
    </source>
</evidence>
<dbReference type="AlphaFoldDB" id="A0A2R8BIX9"/>
<organism evidence="2 3">
    <name type="scientific">Albidovulum aquaemixtae</name>
    <dbReference type="NCBI Taxonomy" id="1542388"/>
    <lineage>
        <taxon>Bacteria</taxon>
        <taxon>Pseudomonadati</taxon>
        <taxon>Pseudomonadota</taxon>
        <taxon>Alphaproteobacteria</taxon>
        <taxon>Rhodobacterales</taxon>
        <taxon>Paracoccaceae</taxon>
        <taxon>Albidovulum</taxon>
    </lineage>
</organism>
<reference evidence="2 3" key="1">
    <citation type="submission" date="2018-03" db="EMBL/GenBank/DDBJ databases">
        <authorList>
            <person name="Keele B.F."/>
        </authorList>
    </citation>
    <scope>NUCLEOTIDE SEQUENCE [LARGE SCALE GENOMIC DNA]</scope>
    <source>
        <strain evidence="2 3">CECT 8626</strain>
    </source>
</reference>
<keyword evidence="1" id="KW-0732">Signal</keyword>